<accession>A0A8H7PG14</accession>
<feature type="transmembrane region" description="Helical" evidence="1">
    <location>
        <begin position="119"/>
        <end position="135"/>
    </location>
</feature>
<dbReference type="AlphaFoldDB" id="A0A8H7PG14"/>
<name>A0A8H7PG14_9FUNG</name>
<sequence length="172" mass="19675">MISLPFGFALLSLFSSFLMSPFAHLQFPIHFPVANPYSLIVGTFLIHATSIATHAGTPGKYWSSAMAQDKKSPNWVDQSEFKRNQGLYLLLELAFGFIQTYMTSTLVNLTRVNSWNHCWQLGLFLWLGYVTPEVYRSFVWENRPRNLCIIKLAQGFVHTFVLISVLFAMSTR</sequence>
<dbReference type="Proteomes" id="UP000612746">
    <property type="component" value="Unassembled WGS sequence"/>
</dbReference>
<dbReference type="OrthoDB" id="2344991at2759"/>
<keyword evidence="1" id="KW-0812">Transmembrane</keyword>
<feature type="transmembrane region" description="Helical" evidence="1">
    <location>
        <begin position="87"/>
        <end position="107"/>
    </location>
</feature>
<keyword evidence="3" id="KW-1185">Reference proteome</keyword>
<reference evidence="2" key="1">
    <citation type="submission" date="2020-12" db="EMBL/GenBank/DDBJ databases">
        <title>Metabolic potential, ecology and presence of endohyphal bacteria is reflected in genomic diversity of Mucoromycotina.</title>
        <authorList>
            <person name="Muszewska A."/>
            <person name="Okrasinska A."/>
            <person name="Steczkiewicz K."/>
            <person name="Drgas O."/>
            <person name="Orlowska M."/>
            <person name="Perlinska-Lenart U."/>
            <person name="Aleksandrzak-Piekarczyk T."/>
            <person name="Szatraj K."/>
            <person name="Zielenkiewicz U."/>
            <person name="Pilsyk S."/>
            <person name="Malc E."/>
            <person name="Mieczkowski P."/>
            <person name="Kruszewska J.S."/>
            <person name="Biernat P."/>
            <person name="Pawlowska J."/>
        </authorList>
    </citation>
    <scope>NUCLEOTIDE SEQUENCE</scope>
    <source>
        <strain evidence="2">WA0000051536</strain>
    </source>
</reference>
<dbReference type="InterPro" id="IPR013879">
    <property type="entry name" value="DUF1761"/>
</dbReference>
<evidence type="ECO:0000256" key="1">
    <source>
        <dbReference type="SAM" id="Phobius"/>
    </source>
</evidence>
<dbReference type="Pfam" id="PF08570">
    <property type="entry name" value="DUF1761"/>
    <property type="match status" value="1"/>
</dbReference>
<evidence type="ECO:0000313" key="3">
    <source>
        <dbReference type="Proteomes" id="UP000612746"/>
    </source>
</evidence>
<dbReference type="EMBL" id="JAEPRA010000021">
    <property type="protein sequence ID" value="KAG2172984.1"/>
    <property type="molecule type" value="Genomic_DNA"/>
</dbReference>
<proteinExistence type="predicted"/>
<protein>
    <submittedName>
        <fullName evidence="2">Uncharacterized protein</fullName>
    </submittedName>
</protein>
<comment type="caution">
    <text evidence="2">The sequence shown here is derived from an EMBL/GenBank/DDBJ whole genome shotgun (WGS) entry which is preliminary data.</text>
</comment>
<organism evidence="2 3">
    <name type="scientific">Umbelopsis vinacea</name>
    <dbReference type="NCBI Taxonomy" id="44442"/>
    <lineage>
        <taxon>Eukaryota</taxon>
        <taxon>Fungi</taxon>
        <taxon>Fungi incertae sedis</taxon>
        <taxon>Mucoromycota</taxon>
        <taxon>Mucoromycotina</taxon>
        <taxon>Umbelopsidomycetes</taxon>
        <taxon>Umbelopsidales</taxon>
        <taxon>Umbelopsidaceae</taxon>
        <taxon>Umbelopsis</taxon>
    </lineage>
</organism>
<feature type="transmembrane region" description="Helical" evidence="1">
    <location>
        <begin position="35"/>
        <end position="56"/>
    </location>
</feature>
<keyword evidence="1" id="KW-0472">Membrane</keyword>
<evidence type="ECO:0000313" key="2">
    <source>
        <dbReference type="EMBL" id="KAG2172984.1"/>
    </source>
</evidence>
<keyword evidence="1" id="KW-1133">Transmembrane helix</keyword>
<feature type="transmembrane region" description="Helical" evidence="1">
    <location>
        <begin position="147"/>
        <end position="169"/>
    </location>
</feature>
<gene>
    <name evidence="2" type="ORF">INT44_004725</name>
</gene>